<dbReference type="InterPro" id="IPR002035">
    <property type="entry name" value="VWF_A"/>
</dbReference>
<dbReference type="Proteomes" id="UP001177160">
    <property type="component" value="Unassembled WGS sequence"/>
</dbReference>
<dbReference type="EMBL" id="JAOVQM010000001">
    <property type="protein sequence ID" value="MCV2231212.1"/>
    <property type="molecule type" value="Genomic_DNA"/>
</dbReference>
<dbReference type="SUPFAM" id="SSF53300">
    <property type="entry name" value="vWA-like"/>
    <property type="match status" value="1"/>
</dbReference>
<dbReference type="Gene3D" id="3.40.50.410">
    <property type="entry name" value="von Willebrand factor, type A domain"/>
    <property type="match status" value="1"/>
</dbReference>
<evidence type="ECO:0000313" key="2">
    <source>
        <dbReference type="EMBL" id="MCV2231212.1"/>
    </source>
</evidence>
<organism evidence="2 3">
    <name type="scientific">Paracholeplasma manati</name>
    <dbReference type="NCBI Taxonomy" id="591373"/>
    <lineage>
        <taxon>Bacteria</taxon>
        <taxon>Bacillati</taxon>
        <taxon>Mycoplasmatota</taxon>
        <taxon>Mollicutes</taxon>
        <taxon>Acholeplasmatales</taxon>
        <taxon>Acholeplasmataceae</taxon>
        <taxon>Paracholeplasma</taxon>
    </lineage>
</organism>
<feature type="domain" description="VWFA" evidence="1">
    <location>
        <begin position="7"/>
        <end position="149"/>
    </location>
</feature>
<accession>A0ABT2Y406</accession>
<reference evidence="2" key="1">
    <citation type="submission" date="2022-09" db="EMBL/GenBank/DDBJ databases">
        <title>Novel Mycoplasma species identified in domestic and wild animals.</title>
        <authorList>
            <person name="Volokhov D.V."/>
            <person name="Furtak V.A."/>
            <person name="Zagorodnyaya T.A."/>
        </authorList>
    </citation>
    <scope>NUCLEOTIDE SEQUENCE</scope>
    <source>
        <strain evidence="2">Oakley</strain>
    </source>
</reference>
<dbReference type="RefSeq" id="WP_263607325.1">
    <property type="nucleotide sequence ID" value="NZ_JAOVQM010000001.1"/>
</dbReference>
<protein>
    <submittedName>
        <fullName evidence="2">VWA domain-containing protein</fullName>
    </submittedName>
</protein>
<dbReference type="PROSITE" id="PS50234">
    <property type="entry name" value="VWFA"/>
    <property type="match status" value="1"/>
</dbReference>
<name>A0ABT2Y406_9MOLU</name>
<sequence>MKKDLVELVFILDRSGSMSGLEQETIAGFNRLIQQQKEVQGEALVSTVLFDDRFEVLHNRVSIQKIENMTSKDYYVRGSTALLDAIGRSILKIRNVHKALEEAQRPEKTVFFITTDGMENASVEFNYENLNEYIQLQKEKYGWEFIFIGANIDAIGTARKFGIDADRAVNYRSDKRGTNLNYKVMNETITNLRQHKSIDVDWKKDIDADFKERK</sequence>
<evidence type="ECO:0000259" key="1">
    <source>
        <dbReference type="PROSITE" id="PS50234"/>
    </source>
</evidence>
<evidence type="ECO:0000313" key="3">
    <source>
        <dbReference type="Proteomes" id="UP001177160"/>
    </source>
</evidence>
<proteinExistence type="predicted"/>
<comment type="caution">
    <text evidence="2">The sequence shown here is derived from an EMBL/GenBank/DDBJ whole genome shotgun (WGS) entry which is preliminary data.</text>
</comment>
<gene>
    <name evidence="2" type="ORF">N7548_00030</name>
</gene>
<dbReference type="InterPro" id="IPR036465">
    <property type="entry name" value="vWFA_dom_sf"/>
</dbReference>
<keyword evidence="3" id="KW-1185">Reference proteome</keyword>